<dbReference type="SUPFAM" id="SSF52218">
    <property type="entry name" value="Flavoproteins"/>
    <property type="match status" value="1"/>
</dbReference>
<dbReference type="PIRSF" id="PIRSF005243">
    <property type="entry name" value="ROO"/>
    <property type="match status" value="1"/>
</dbReference>
<dbReference type="PANTHER" id="PTHR43717">
    <property type="entry name" value="ANAEROBIC NITRIC OXIDE REDUCTASE FLAVORUBREDOXIN"/>
    <property type="match status" value="1"/>
</dbReference>
<dbReference type="Gene3D" id="3.60.15.10">
    <property type="entry name" value="Ribonuclease Z/Hydroxyacylglutathione hydrolase-like"/>
    <property type="match status" value="1"/>
</dbReference>
<dbReference type="AlphaFoldDB" id="A0A941IVN4"/>
<dbReference type="InterPro" id="IPR016440">
    <property type="entry name" value="Rubredoxin-O_OxRdtase"/>
</dbReference>
<evidence type="ECO:0000256" key="1">
    <source>
        <dbReference type="ARBA" id="ARBA00007121"/>
    </source>
</evidence>
<proteinExistence type="inferred from homology"/>
<feature type="domain" description="Flavodoxin-like" evidence="2">
    <location>
        <begin position="252"/>
        <end position="389"/>
    </location>
</feature>
<dbReference type="Gene3D" id="3.40.50.360">
    <property type="match status" value="1"/>
</dbReference>
<dbReference type="EMBL" id="JAGTAR010000008">
    <property type="protein sequence ID" value="MBR8535231.1"/>
    <property type="molecule type" value="Genomic_DNA"/>
</dbReference>
<dbReference type="SUPFAM" id="SSF56281">
    <property type="entry name" value="Metallo-hydrolase/oxidoreductase"/>
    <property type="match status" value="1"/>
</dbReference>
<comment type="similarity">
    <text evidence="1">In the N-terminal section; belongs to the zinc metallo-hydrolase group 3 family.</text>
</comment>
<dbReference type="GO" id="GO:0009055">
    <property type="term" value="F:electron transfer activity"/>
    <property type="evidence" value="ECO:0007669"/>
    <property type="project" value="InterPro"/>
</dbReference>
<dbReference type="GO" id="GO:0010181">
    <property type="term" value="F:FMN binding"/>
    <property type="evidence" value="ECO:0007669"/>
    <property type="project" value="InterPro"/>
</dbReference>
<comment type="caution">
    <text evidence="3">The sequence shown here is derived from an EMBL/GenBank/DDBJ whole genome shotgun (WGS) entry which is preliminary data.</text>
</comment>
<protein>
    <submittedName>
        <fullName evidence="3">FprA family A-type flavoprotein</fullName>
    </submittedName>
</protein>
<gene>
    <name evidence="3" type="ORF">KDU71_06645</name>
</gene>
<accession>A0A941IVN4</accession>
<dbReference type="Pfam" id="PF00258">
    <property type="entry name" value="Flavodoxin_1"/>
    <property type="match status" value="1"/>
</dbReference>
<name>A0A941IVN4_9BACT</name>
<dbReference type="Pfam" id="PF19583">
    <property type="entry name" value="ODP"/>
    <property type="match status" value="1"/>
</dbReference>
<dbReference type="InterPro" id="IPR036866">
    <property type="entry name" value="RibonucZ/Hydroxyglut_hydro"/>
</dbReference>
<keyword evidence="4" id="KW-1185">Reference proteome</keyword>
<dbReference type="RefSeq" id="WP_212189138.1">
    <property type="nucleotide sequence ID" value="NZ_JAGTAR010000008.1"/>
</dbReference>
<organism evidence="3 4">
    <name type="scientific">Carboxylicivirga sediminis</name>
    <dbReference type="NCBI Taxonomy" id="2006564"/>
    <lineage>
        <taxon>Bacteria</taxon>
        <taxon>Pseudomonadati</taxon>
        <taxon>Bacteroidota</taxon>
        <taxon>Bacteroidia</taxon>
        <taxon>Marinilabiliales</taxon>
        <taxon>Marinilabiliaceae</taxon>
        <taxon>Carboxylicivirga</taxon>
    </lineage>
</organism>
<reference evidence="3" key="2">
    <citation type="submission" date="2021-04" db="EMBL/GenBank/DDBJ databases">
        <authorList>
            <person name="Zhang T."/>
            <person name="Zhang Y."/>
            <person name="Lu D."/>
            <person name="Zuo D."/>
            <person name="Du Z."/>
        </authorList>
    </citation>
    <scope>NUCLEOTIDE SEQUENCE</scope>
    <source>
        <strain evidence="3">JR1</strain>
    </source>
</reference>
<dbReference type="InterPro" id="IPR029039">
    <property type="entry name" value="Flavoprotein-like_sf"/>
</dbReference>
<dbReference type="InterPro" id="IPR001279">
    <property type="entry name" value="Metallo-B-lactamas"/>
</dbReference>
<dbReference type="Proteomes" id="UP000679220">
    <property type="component" value="Unassembled WGS sequence"/>
</dbReference>
<evidence type="ECO:0000313" key="4">
    <source>
        <dbReference type="Proteomes" id="UP000679220"/>
    </source>
</evidence>
<dbReference type="SMART" id="SM00849">
    <property type="entry name" value="Lactamase_B"/>
    <property type="match status" value="1"/>
</dbReference>
<dbReference type="PANTHER" id="PTHR43717:SF1">
    <property type="entry name" value="ANAEROBIC NITRIC OXIDE REDUCTASE FLAVORUBREDOXIN"/>
    <property type="match status" value="1"/>
</dbReference>
<dbReference type="PROSITE" id="PS50902">
    <property type="entry name" value="FLAVODOXIN_LIKE"/>
    <property type="match status" value="1"/>
</dbReference>
<dbReference type="InterPro" id="IPR045761">
    <property type="entry name" value="ODP_dom"/>
</dbReference>
<dbReference type="CDD" id="cd07709">
    <property type="entry name" value="flavodiiron_proteins_MBL-fold"/>
    <property type="match status" value="1"/>
</dbReference>
<sequence>MYRPVNLSEDIFYVGVNDRRTNLFENMWPLDRGVSYNSYVIADEKVAIVDTVEAGHFEKWIAKVRAILNGRPVDYLVVNHMEPDHSGAIRILTELYPEMKIVGNKKTVPMIEGYYGITGNFELVKEGDTIDLGKRKLTFYTVPMVHWPESMVCFEETNKILFSSDAFGSFGTLDGGIFDDELDFEHYIDEMRRYYSNIVGKYGNPVQKALQKLGGLDIKMVAPSHGPIYRENIGRMIDMYDKWSKYEGEEGVVVAYASMYGNTEEMAEVTARAITESGIKNVRVYDVSKTHPSYIISDIFKFKGLILGSPTYSNELHPNMEALALKLEHMGVTNHYFGVLGSFTWAGASVKKLREIGETLKWEEVAEAVEEKHALKEDKYEACWQLGVAMAEKLKAER</sequence>
<reference evidence="3" key="1">
    <citation type="journal article" date="2018" name="Int. J. Syst. Evol. Microbiol.">
        <title>Carboxylicivirga sediminis sp. nov., isolated from coastal sediment.</title>
        <authorList>
            <person name="Wang F.Q."/>
            <person name="Ren L.H."/>
            <person name="Zou R.J."/>
            <person name="Sun Y.Z."/>
            <person name="Liu X.J."/>
            <person name="Jiang F."/>
            <person name="Liu L.J."/>
        </authorList>
    </citation>
    <scope>NUCLEOTIDE SEQUENCE</scope>
    <source>
        <strain evidence="3">JR1</strain>
    </source>
</reference>
<evidence type="ECO:0000313" key="3">
    <source>
        <dbReference type="EMBL" id="MBR8535231.1"/>
    </source>
</evidence>
<dbReference type="InterPro" id="IPR008254">
    <property type="entry name" value="Flavodoxin/NO_synth"/>
</dbReference>
<evidence type="ECO:0000259" key="2">
    <source>
        <dbReference type="PROSITE" id="PS50902"/>
    </source>
</evidence>
<dbReference type="GO" id="GO:0016491">
    <property type="term" value="F:oxidoreductase activity"/>
    <property type="evidence" value="ECO:0007669"/>
    <property type="project" value="InterPro"/>
</dbReference>
<dbReference type="GO" id="GO:0046872">
    <property type="term" value="F:metal ion binding"/>
    <property type="evidence" value="ECO:0007669"/>
    <property type="project" value="InterPro"/>
</dbReference>